<dbReference type="PROSITE" id="PS00523">
    <property type="entry name" value="SULFATASE_1"/>
    <property type="match status" value="1"/>
</dbReference>
<reference evidence="7 8" key="1">
    <citation type="submission" date="2019-02" db="EMBL/GenBank/DDBJ databases">
        <title>Deep-cultivation of Planctomycetes and their phenomic and genomic characterization uncovers novel biology.</title>
        <authorList>
            <person name="Wiegand S."/>
            <person name="Jogler M."/>
            <person name="Boedeker C."/>
            <person name="Pinto D."/>
            <person name="Vollmers J."/>
            <person name="Rivas-Marin E."/>
            <person name="Kohn T."/>
            <person name="Peeters S.H."/>
            <person name="Heuer A."/>
            <person name="Rast P."/>
            <person name="Oberbeckmann S."/>
            <person name="Bunk B."/>
            <person name="Jeske O."/>
            <person name="Meyerdierks A."/>
            <person name="Storesund J.E."/>
            <person name="Kallscheuer N."/>
            <person name="Luecker S."/>
            <person name="Lage O.M."/>
            <person name="Pohl T."/>
            <person name="Merkel B.J."/>
            <person name="Hornburger P."/>
            <person name="Mueller R.-W."/>
            <person name="Bruemmer F."/>
            <person name="Labrenz M."/>
            <person name="Spormann A.M."/>
            <person name="Op den Camp H."/>
            <person name="Overmann J."/>
            <person name="Amann R."/>
            <person name="Jetten M.S.M."/>
            <person name="Mascher T."/>
            <person name="Medema M.H."/>
            <person name="Devos D.P."/>
            <person name="Kaster A.-K."/>
            <person name="Ovreas L."/>
            <person name="Rohde M."/>
            <person name="Galperin M.Y."/>
            <person name="Jogler C."/>
        </authorList>
    </citation>
    <scope>NUCLEOTIDE SEQUENCE [LARGE SCALE GENOMIC DNA]</scope>
    <source>
        <strain evidence="7 8">Pla110</strain>
    </source>
</reference>
<sequence precursor="true">MRLEFIKWTFFVFAAAALFNSTGDAAEQPNILFIFSDDHAAWAVGAAGDPHAKTPNMDRIYREGATFTNAFTVTPVCSPSRAEMMTGRYGSQLQITDWINPRVEQTMGLDPANPVWPRSLKKAGYRTGLIGKWHLGTEDRFHPIQFGYDYFMGFRAGGNRPQDPTLEINGKVQKITGLLPDILTDDAIDFIQKESAKPFLLSLHYRAPHAPWLPVADSDWAPYESIDPKIPNPDYPNLDVKLVKRKTKEYLASVTSVDRNIGRLLEELDQLNLSENTIVIYSSDHGYNMGHNGIWHKGNGHWILTEFPPATENIPQRQRPNMYDHSLRVPLAIRYPAMIKPGTKIDQTVTNLDWFASLLDLADVEVPEVATQYGRSFAPLLKGEKMSDWEDDLYAEYSTHHQSSTHMRMYRTSEWKLIRDFLNPERDELYYIAEDPQETKNLIASTDPEVVAIKEDLHQQILERMKTIGDPVLETVK</sequence>
<evidence type="ECO:0000256" key="1">
    <source>
        <dbReference type="ARBA" id="ARBA00008779"/>
    </source>
</evidence>
<dbReference type="Proteomes" id="UP000317178">
    <property type="component" value="Chromosome"/>
</dbReference>
<dbReference type="InterPro" id="IPR050738">
    <property type="entry name" value="Sulfatase"/>
</dbReference>
<accession>A0A518CR22</accession>
<comment type="similarity">
    <text evidence="1">Belongs to the sulfatase family.</text>
</comment>
<name>A0A518CR22_9PLAN</name>
<evidence type="ECO:0000259" key="6">
    <source>
        <dbReference type="Pfam" id="PF00884"/>
    </source>
</evidence>
<evidence type="ECO:0000313" key="8">
    <source>
        <dbReference type="Proteomes" id="UP000317178"/>
    </source>
</evidence>
<evidence type="ECO:0000256" key="2">
    <source>
        <dbReference type="ARBA" id="ARBA00022723"/>
    </source>
</evidence>
<evidence type="ECO:0000256" key="3">
    <source>
        <dbReference type="ARBA" id="ARBA00022801"/>
    </source>
</evidence>
<dbReference type="SUPFAM" id="SSF53649">
    <property type="entry name" value="Alkaline phosphatase-like"/>
    <property type="match status" value="1"/>
</dbReference>
<dbReference type="GO" id="GO:0004065">
    <property type="term" value="F:arylsulfatase activity"/>
    <property type="evidence" value="ECO:0007669"/>
    <property type="project" value="TreeGrafter"/>
</dbReference>
<proteinExistence type="inferred from homology"/>
<gene>
    <name evidence="7" type="primary">betC_6</name>
    <name evidence="7" type="ORF">Pla110_33980</name>
</gene>
<dbReference type="Gene3D" id="3.40.720.10">
    <property type="entry name" value="Alkaline Phosphatase, subunit A"/>
    <property type="match status" value="1"/>
</dbReference>
<dbReference type="RefSeq" id="WP_144997184.1">
    <property type="nucleotide sequence ID" value="NZ_CP036281.1"/>
</dbReference>
<evidence type="ECO:0000256" key="5">
    <source>
        <dbReference type="SAM" id="SignalP"/>
    </source>
</evidence>
<dbReference type="PANTHER" id="PTHR42693">
    <property type="entry name" value="ARYLSULFATASE FAMILY MEMBER"/>
    <property type="match status" value="1"/>
</dbReference>
<dbReference type="InterPro" id="IPR000917">
    <property type="entry name" value="Sulfatase_N"/>
</dbReference>
<dbReference type="PANTHER" id="PTHR42693:SF53">
    <property type="entry name" value="ENDO-4-O-SULFATASE"/>
    <property type="match status" value="1"/>
</dbReference>
<dbReference type="EC" id="3.1.6.6" evidence="7"/>
<dbReference type="EMBL" id="CP036281">
    <property type="protein sequence ID" value="QDU81654.1"/>
    <property type="molecule type" value="Genomic_DNA"/>
</dbReference>
<evidence type="ECO:0000313" key="7">
    <source>
        <dbReference type="EMBL" id="QDU81654.1"/>
    </source>
</evidence>
<dbReference type="PROSITE" id="PS00149">
    <property type="entry name" value="SULFATASE_2"/>
    <property type="match status" value="1"/>
</dbReference>
<keyword evidence="4" id="KW-0106">Calcium</keyword>
<dbReference type="Gene3D" id="3.30.1120.10">
    <property type="match status" value="1"/>
</dbReference>
<keyword evidence="5" id="KW-0732">Signal</keyword>
<feature type="domain" description="Sulfatase N-terminal" evidence="6">
    <location>
        <begin position="29"/>
        <end position="364"/>
    </location>
</feature>
<keyword evidence="8" id="KW-1185">Reference proteome</keyword>
<keyword evidence="2" id="KW-0479">Metal-binding</keyword>
<dbReference type="InterPro" id="IPR024607">
    <property type="entry name" value="Sulfatase_CS"/>
</dbReference>
<dbReference type="AlphaFoldDB" id="A0A518CR22"/>
<protein>
    <submittedName>
        <fullName evidence="7">Choline-sulfatase</fullName>
        <ecNumber evidence="7">3.1.6.6</ecNumber>
    </submittedName>
</protein>
<organism evidence="7 8">
    <name type="scientific">Polystyrenella longa</name>
    <dbReference type="NCBI Taxonomy" id="2528007"/>
    <lineage>
        <taxon>Bacteria</taxon>
        <taxon>Pseudomonadati</taxon>
        <taxon>Planctomycetota</taxon>
        <taxon>Planctomycetia</taxon>
        <taxon>Planctomycetales</taxon>
        <taxon>Planctomycetaceae</taxon>
        <taxon>Polystyrenella</taxon>
    </lineage>
</organism>
<dbReference type="KEGG" id="plon:Pla110_33980"/>
<dbReference type="GO" id="GO:0047753">
    <property type="term" value="F:choline-sulfatase activity"/>
    <property type="evidence" value="ECO:0007669"/>
    <property type="project" value="UniProtKB-EC"/>
</dbReference>
<feature type="chain" id="PRO_5022065869" evidence="5">
    <location>
        <begin position="26"/>
        <end position="477"/>
    </location>
</feature>
<dbReference type="OrthoDB" id="237120at2"/>
<dbReference type="GO" id="GO:0046872">
    <property type="term" value="F:metal ion binding"/>
    <property type="evidence" value="ECO:0007669"/>
    <property type="project" value="UniProtKB-KW"/>
</dbReference>
<dbReference type="InterPro" id="IPR017850">
    <property type="entry name" value="Alkaline_phosphatase_core_sf"/>
</dbReference>
<keyword evidence="3 7" id="KW-0378">Hydrolase</keyword>
<dbReference type="Pfam" id="PF00884">
    <property type="entry name" value="Sulfatase"/>
    <property type="match status" value="1"/>
</dbReference>
<evidence type="ECO:0000256" key="4">
    <source>
        <dbReference type="ARBA" id="ARBA00022837"/>
    </source>
</evidence>
<feature type="signal peptide" evidence="5">
    <location>
        <begin position="1"/>
        <end position="25"/>
    </location>
</feature>